<dbReference type="PROSITE" id="PS50977">
    <property type="entry name" value="HTH_TETR_2"/>
    <property type="match status" value="1"/>
</dbReference>
<dbReference type="InterPro" id="IPR036271">
    <property type="entry name" value="Tet_transcr_reg_TetR-rel_C_sf"/>
</dbReference>
<dbReference type="InterPro" id="IPR050109">
    <property type="entry name" value="HTH-type_TetR-like_transc_reg"/>
</dbReference>
<feature type="DNA-binding region" description="H-T-H motif" evidence="4">
    <location>
        <begin position="48"/>
        <end position="67"/>
    </location>
</feature>
<organism evidence="7 8">
    <name type="scientific">Antrihabitans stalactiti</name>
    <dbReference type="NCBI Taxonomy" id="2584121"/>
    <lineage>
        <taxon>Bacteria</taxon>
        <taxon>Bacillati</taxon>
        <taxon>Actinomycetota</taxon>
        <taxon>Actinomycetes</taxon>
        <taxon>Mycobacteriales</taxon>
        <taxon>Nocardiaceae</taxon>
        <taxon>Antrihabitans</taxon>
    </lineage>
</organism>
<feature type="domain" description="HTH tetR-type" evidence="6">
    <location>
        <begin position="25"/>
        <end position="85"/>
    </location>
</feature>
<dbReference type="Gene3D" id="1.10.357.10">
    <property type="entry name" value="Tetracycline Repressor, domain 2"/>
    <property type="match status" value="1"/>
</dbReference>
<protein>
    <submittedName>
        <fullName evidence="7">TetR/AcrR family transcriptional regulator</fullName>
    </submittedName>
</protein>
<evidence type="ECO:0000259" key="6">
    <source>
        <dbReference type="PROSITE" id="PS50977"/>
    </source>
</evidence>
<dbReference type="SUPFAM" id="SSF48498">
    <property type="entry name" value="Tetracyclin repressor-like, C-terminal domain"/>
    <property type="match status" value="1"/>
</dbReference>
<reference evidence="7 8" key="1">
    <citation type="submission" date="2019-05" db="EMBL/GenBank/DDBJ databases">
        <authorList>
            <person name="Lee S.D."/>
        </authorList>
    </citation>
    <scope>NUCLEOTIDE SEQUENCE [LARGE SCALE GENOMIC DNA]</scope>
    <source>
        <strain evidence="7 8">YC2-7</strain>
    </source>
</reference>
<dbReference type="GO" id="GO:0000976">
    <property type="term" value="F:transcription cis-regulatory region binding"/>
    <property type="evidence" value="ECO:0007669"/>
    <property type="project" value="TreeGrafter"/>
</dbReference>
<dbReference type="InterPro" id="IPR009057">
    <property type="entry name" value="Homeodomain-like_sf"/>
</dbReference>
<dbReference type="SUPFAM" id="SSF46689">
    <property type="entry name" value="Homeodomain-like"/>
    <property type="match status" value="1"/>
</dbReference>
<evidence type="ECO:0000256" key="4">
    <source>
        <dbReference type="PROSITE-ProRule" id="PRU00335"/>
    </source>
</evidence>
<accession>A0A848KKK1</accession>
<keyword evidence="1" id="KW-0805">Transcription regulation</keyword>
<gene>
    <name evidence="7" type="ORF">FGL95_25480</name>
</gene>
<dbReference type="AlphaFoldDB" id="A0A848KKK1"/>
<dbReference type="InterPro" id="IPR041490">
    <property type="entry name" value="KstR2_TetR_C"/>
</dbReference>
<dbReference type="Pfam" id="PF17932">
    <property type="entry name" value="TetR_C_24"/>
    <property type="match status" value="1"/>
</dbReference>
<proteinExistence type="predicted"/>
<dbReference type="Proteomes" id="UP000535543">
    <property type="component" value="Unassembled WGS sequence"/>
</dbReference>
<evidence type="ECO:0000256" key="2">
    <source>
        <dbReference type="ARBA" id="ARBA00023125"/>
    </source>
</evidence>
<dbReference type="RefSeq" id="WP_169592614.1">
    <property type="nucleotide sequence ID" value="NZ_VCQU01000010.1"/>
</dbReference>
<evidence type="ECO:0000313" key="7">
    <source>
        <dbReference type="EMBL" id="NMN98398.1"/>
    </source>
</evidence>
<evidence type="ECO:0000256" key="3">
    <source>
        <dbReference type="ARBA" id="ARBA00023163"/>
    </source>
</evidence>
<dbReference type="InterPro" id="IPR001647">
    <property type="entry name" value="HTH_TetR"/>
</dbReference>
<keyword evidence="2 4" id="KW-0238">DNA-binding</keyword>
<reference evidence="7 8" key="2">
    <citation type="submission" date="2020-06" db="EMBL/GenBank/DDBJ databases">
        <title>Antribacter stalactiti gen. nov., sp. nov., a new member of the family Nacardiaceae isolated from a cave.</title>
        <authorList>
            <person name="Kim I.S."/>
        </authorList>
    </citation>
    <scope>NUCLEOTIDE SEQUENCE [LARGE SCALE GENOMIC DNA]</scope>
    <source>
        <strain evidence="7 8">YC2-7</strain>
    </source>
</reference>
<dbReference type="GO" id="GO:0003700">
    <property type="term" value="F:DNA-binding transcription factor activity"/>
    <property type="evidence" value="ECO:0007669"/>
    <property type="project" value="TreeGrafter"/>
</dbReference>
<dbReference type="Gene3D" id="1.10.10.60">
    <property type="entry name" value="Homeodomain-like"/>
    <property type="match status" value="1"/>
</dbReference>
<sequence>MATRKSAAPASENEQEPRRGRPRAAGRPYDILDTFARHVAARGYSDTNYSDIAADLGISKGTIVHYYATKDRLFAAMHDLYLRRCLSHARTIIEKLDDPAEQLAGVLISFVLYQDHDRDFTVAFQREMATLATHDSMADGRRLRADYLALVRDLMKAGARDGAFWSVDVDIHSLLIFGSSQWAWTWFEPEGRMSALDIGCELVKLVLGSLLVDRGRLAALTDPRGRAALVALECVTNSVGAPTPQ</sequence>
<dbReference type="Pfam" id="PF00440">
    <property type="entry name" value="TetR_N"/>
    <property type="match status" value="1"/>
</dbReference>
<comment type="caution">
    <text evidence="7">The sequence shown here is derived from an EMBL/GenBank/DDBJ whole genome shotgun (WGS) entry which is preliminary data.</text>
</comment>
<evidence type="ECO:0000313" key="8">
    <source>
        <dbReference type="Proteomes" id="UP000535543"/>
    </source>
</evidence>
<keyword evidence="8" id="KW-1185">Reference proteome</keyword>
<feature type="region of interest" description="Disordered" evidence="5">
    <location>
        <begin position="1"/>
        <end position="26"/>
    </location>
</feature>
<evidence type="ECO:0000256" key="5">
    <source>
        <dbReference type="SAM" id="MobiDB-lite"/>
    </source>
</evidence>
<keyword evidence="3" id="KW-0804">Transcription</keyword>
<dbReference type="PANTHER" id="PTHR30055:SF234">
    <property type="entry name" value="HTH-TYPE TRANSCRIPTIONAL REGULATOR BETI"/>
    <property type="match status" value="1"/>
</dbReference>
<dbReference type="PANTHER" id="PTHR30055">
    <property type="entry name" value="HTH-TYPE TRANSCRIPTIONAL REGULATOR RUTR"/>
    <property type="match status" value="1"/>
</dbReference>
<name>A0A848KKK1_9NOCA</name>
<evidence type="ECO:0000256" key="1">
    <source>
        <dbReference type="ARBA" id="ARBA00023015"/>
    </source>
</evidence>
<dbReference type="EMBL" id="VCQU01000010">
    <property type="protein sequence ID" value="NMN98398.1"/>
    <property type="molecule type" value="Genomic_DNA"/>
</dbReference>